<keyword evidence="2" id="KW-1185">Reference proteome</keyword>
<dbReference type="InterPro" id="IPR008183">
    <property type="entry name" value="Aldose_1/G6P_1-epimerase"/>
</dbReference>
<evidence type="ECO:0000313" key="2">
    <source>
        <dbReference type="Proteomes" id="UP000053257"/>
    </source>
</evidence>
<dbReference type="STRING" id="745531.A0A0C3S560"/>
<dbReference type="Proteomes" id="UP000053257">
    <property type="component" value="Unassembled WGS sequence"/>
</dbReference>
<dbReference type="GO" id="GO:0033499">
    <property type="term" value="P:galactose catabolic process via UDP-galactose, Leloir pathway"/>
    <property type="evidence" value="ECO:0007669"/>
    <property type="project" value="TreeGrafter"/>
</dbReference>
<evidence type="ECO:0008006" key="3">
    <source>
        <dbReference type="Google" id="ProtNLM"/>
    </source>
</evidence>
<gene>
    <name evidence="1" type="ORF">PHLGIDRAFT_128902</name>
</gene>
<accession>A0A0C3S560</accession>
<dbReference type="HOGENOM" id="CLU_028297_0_0_1"/>
<dbReference type="GO" id="GO:0030246">
    <property type="term" value="F:carbohydrate binding"/>
    <property type="evidence" value="ECO:0007669"/>
    <property type="project" value="InterPro"/>
</dbReference>
<name>A0A0C3S560_PHLG1</name>
<dbReference type="SUPFAM" id="SSF74650">
    <property type="entry name" value="Galactose mutarotase-like"/>
    <property type="match status" value="1"/>
</dbReference>
<organism evidence="1 2">
    <name type="scientific">Phlebiopsis gigantea (strain 11061_1 CR5-6)</name>
    <name type="common">White-rot fungus</name>
    <name type="synonym">Peniophora gigantea</name>
    <dbReference type="NCBI Taxonomy" id="745531"/>
    <lineage>
        <taxon>Eukaryota</taxon>
        <taxon>Fungi</taxon>
        <taxon>Dikarya</taxon>
        <taxon>Basidiomycota</taxon>
        <taxon>Agaricomycotina</taxon>
        <taxon>Agaricomycetes</taxon>
        <taxon>Polyporales</taxon>
        <taxon>Phanerochaetaceae</taxon>
        <taxon>Phlebiopsis</taxon>
    </lineage>
</organism>
<dbReference type="PANTHER" id="PTHR10091">
    <property type="entry name" value="ALDOSE-1-EPIMERASE"/>
    <property type="match status" value="1"/>
</dbReference>
<evidence type="ECO:0000313" key="1">
    <source>
        <dbReference type="EMBL" id="KIP05417.1"/>
    </source>
</evidence>
<dbReference type="InterPro" id="IPR014718">
    <property type="entry name" value="GH-type_carb-bd"/>
</dbReference>
<dbReference type="Pfam" id="PF01263">
    <property type="entry name" value="Aldose_epim"/>
    <property type="match status" value="1"/>
</dbReference>
<dbReference type="EMBL" id="KN840544">
    <property type="protein sequence ID" value="KIP05417.1"/>
    <property type="molecule type" value="Genomic_DNA"/>
</dbReference>
<reference evidence="1 2" key="1">
    <citation type="journal article" date="2014" name="PLoS Genet.">
        <title>Analysis of the Phlebiopsis gigantea genome, transcriptome and secretome provides insight into its pioneer colonization strategies of wood.</title>
        <authorList>
            <person name="Hori C."/>
            <person name="Ishida T."/>
            <person name="Igarashi K."/>
            <person name="Samejima M."/>
            <person name="Suzuki H."/>
            <person name="Master E."/>
            <person name="Ferreira P."/>
            <person name="Ruiz-Duenas F.J."/>
            <person name="Held B."/>
            <person name="Canessa P."/>
            <person name="Larrondo L.F."/>
            <person name="Schmoll M."/>
            <person name="Druzhinina I.S."/>
            <person name="Kubicek C.P."/>
            <person name="Gaskell J.A."/>
            <person name="Kersten P."/>
            <person name="St John F."/>
            <person name="Glasner J."/>
            <person name="Sabat G."/>
            <person name="Splinter BonDurant S."/>
            <person name="Syed K."/>
            <person name="Yadav J."/>
            <person name="Mgbeahuruike A.C."/>
            <person name="Kovalchuk A."/>
            <person name="Asiegbu F.O."/>
            <person name="Lackner G."/>
            <person name="Hoffmeister D."/>
            <person name="Rencoret J."/>
            <person name="Gutierrez A."/>
            <person name="Sun H."/>
            <person name="Lindquist E."/>
            <person name="Barry K."/>
            <person name="Riley R."/>
            <person name="Grigoriev I.V."/>
            <person name="Henrissat B."/>
            <person name="Kues U."/>
            <person name="Berka R.M."/>
            <person name="Martinez A.T."/>
            <person name="Covert S.F."/>
            <person name="Blanchette R.A."/>
            <person name="Cullen D."/>
        </authorList>
    </citation>
    <scope>NUCLEOTIDE SEQUENCE [LARGE SCALE GENOMIC DNA]</scope>
    <source>
        <strain evidence="1 2">11061_1 CR5-6</strain>
    </source>
</reference>
<dbReference type="Gene3D" id="2.70.98.10">
    <property type="match status" value="1"/>
</dbReference>
<sequence>MSTDPRFTPVLLALPSFTPSLALEVLPHGATLHRLFVQADGKTHDVLVGPERPEDHLRQKYTNTIVGRYANRLPVPAAPVTLTKGAATAQFFPQANEKPAVSLHGGVAGFDSHVWEPTLDIRAATLFTPAEVAFAESRFAPQSAAVFARTSPDGEEGFPGALRVETLVALVPPSGKAIDDATGAYCLGSVLIVYRAKLEGTEGVTPINLTQHWGFNLDASLQDGEPTIKEHKLSIQAAHTLELDADTALATGRLVPVGGTHHDHAAKTTGTLGEAFDGGYDEFYLFDAPPHAVPARLPASALADPAAPDTLAAILAPSPTALAAAPLVALAGARSGLSLVFDSNQSGVQLYTNNFAAPARSARKAIHGGSGVFGEGGYAPGSAAFLEFHAPLGAFAEEMAAARGRSGEDTLLAAGEVYNNFVRADVWWRPGA</sequence>
<dbReference type="PANTHER" id="PTHR10091:SF0">
    <property type="entry name" value="GALACTOSE MUTAROTASE"/>
    <property type="match status" value="1"/>
</dbReference>
<dbReference type="InterPro" id="IPR011013">
    <property type="entry name" value="Gal_mutarotase_sf_dom"/>
</dbReference>
<dbReference type="GO" id="GO:0004034">
    <property type="term" value="F:aldose 1-epimerase activity"/>
    <property type="evidence" value="ECO:0007669"/>
    <property type="project" value="TreeGrafter"/>
</dbReference>
<proteinExistence type="predicted"/>
<protein>
    <recommendedName>
        <fullName evidence="3">Galactose mutarotase-like protein</fullName>
    </recommendedName>
</protein>
<dbReference type="AlphaFoldDB" id="A0A0C3S560"/>
<dbReference type="GO" id="GO:0006006">
    <property type="term" value="P:glucose metabolic process"/>
    <property type="evidence" value="ECO:0007669"/>
    <property type="project" value="TreeGrafter"/>
</dbReference>
<dbReference type="OrthoDB" id="274691at2759"/>